<dbReference type="GO" id="GO:0008310">
    <property type="term" value="F:single-stranded DNA 3'-5' DNA exonuclease activity"/>
    <property type="evidence" value="ECO:0007669"/>
    <property type="project" value="UniProtKB-EC"/>
</dbReference>
<dbReference type="InterPro" id="IPR023607">
    <property type="entry name" value="Exodeoxyribonuclease_I"/>
</dbReference>
<keyword evidence="10" id="KW-0238">DNA-binding</keyword>
<keyword evidence="6 13" id="KW-0227">DNA damage</keyword>
<evidence type="ECO:0000256" key="15">
    <source>
        <dbReference type="PIRSR" id="PIRSR000977-2"/>
    </source>
</evidence>
<dbReference type="EC" id="3.1.11.1" evidence="2 13"/>
<dbReference type="GO" id="GO:0006281">
    <property type="term" value="P:DNA repair"/>
    <property type="evidence" value="ECO:0007669"/>
    <property type="project" value="UniProtKB-KW"/>
</dbReference>
<sequence>MSEIFIPKYLFMTNASLYFYDFETWGADPKRDRPAQFAGIRTDLDLNIISEPDVWYCQLANDYLPHPQAALITGLTPQLCNKKGLNETDFMRKIVERFSEANTCVLGYNSLRFDDEVTRYSLYRNFYEPYGREWQNGNSRWDLIDVVRACYALRPDGINWPLREDGSPSFKLEHLTKANGLAHEQAHDALSDVYATIAIAKLIKQHQPKLFSYLFELRKKTKVAEQIDVAGLTPLVHVSSKFPASSGCVSWVVPLAFHPTNKNAVICYNLQADPTPLQTDDIETLTSKLYTRTSDLAEGEERLGLKLIHLNKCPVLANAKTLSGERATELGIDRARCLEHLEWFKQHRELQQKVIGLYQQSTDYPAETNPDYLLYSGFISDADKHKMNQLHQLSPEQLAVNAPVFSDERLNSLLFLYRARNYPQSLSDSEQQKWQRYRTDKLMHGLDNPNLTMEDFSLALENLAHEHASDEQKMKILKALYLYVQSL</sequence>
<comment type="catalytic activity">
    <reaction evidence="1 13">
        <text>Exonucleolytic cleavage in the 3'- to 5'-direction to yield nucleoside 5'-phosphates.</text>
        <dbReference type="EC" id="3.1.11.1"/>
    </reaction>
</comment>
<evidence type="ECO:0000256" key="3">
    <source>
        <dbReference type="ARBA" id="ARBA00019900"/>
    </source>
</evidence>
<dbReference type="Gene3D" id="3.30.420.10">
    <property type="entry name" value="Ribonuclease H-like superfamily/Ribonuclease H"/>
    <property type="match status" value="1"/>
</dbReference>
<feature type="domain" description="ExoI SH3-like" evidence="16">
    <location>
        <begin position="208"/>
        <end position="362"/>
    </location>
</feature>
<evidence type="ECO:0000256" key="4">
    <source>
        <dbReference type="ARBA" id="ARBA00022722"/>
    </source>
</evidence>
<feature type="domain" description="ExoI C-terminal" evidence="17">
    <location>
        <begin position="366"/>
        <end position="487"/>
    </location>
</feature>
<evidence type="ECO:0000256" key="1">
    <source>
        <dbReference type="ARBA" id="ARBA00000563"/>
    </source>
</evidence>
<dbReference type="CDD" id="cd06138">
    <property type="entry name" value="ExoI_N"/>
    <property type="match status" value="1"/>
</dbReference>
<dbReference type="EMBL" id="OBEB01000001">
    <property type="protein sequence ID" value="SNY40951.1"/>
    <property type="molecule type" value="Genomic_DNA"/>
</dbReference>
<dbReference type="Gene3D" id="1.20.1280.70">
    <property type="entry name" value="Exonuclease ExoI, domain 3"/>
    <property type="match status" value="1"/>
</dbReference>
<dbReference type="InterPro" id="IPR038649">
    <property type="entry name" value="EXOI_SH3_sf"/>
</dbReference>
<evidence type="ECO:0000256" key="9">
    <source>
        <dbReference type="ARBA" id="ARBA00022842"/>
    </source>
</evidence>
<comment type="cofactor">
    <cofactor evidence="15">
        <name>Mg(2+)</name>
        <dbReference type="ChEBI" id="CHEBI:18420"/>
    </cofactor>
    <text evidence="15">Binds 2 Mg(2+) ions per monomer.</text>
</comment>
<keyword evidence="7 13" id="KW-0378">Hydrolase</keyword>
<organism evidence="18 19">
    <name type="scientific">Arsukibacterium tuosuense</name>
    <dbReference type="NCBI Taxonomy" id="1323745"/>
    <lineage>
        <taxon>Bacteria</taxon>
        <taxon>Pseudomonadati</taxon>
        <taxon>Pseudomonadota</taxon>
        <taxon>Gammaproteobacteria</taxon>
        <taxon>Chromatiales</taxon>
        <taxon>Chromatiaceae</taxon>
        <taxon>Arsukibacterium</taxon>
    </lineage>
</organism>
<dbReference type="GO" id="GO:0046872">
    <property type="term" value="F:metal ion binding"/>
    <property type="evidence" value="ECO:0007669"/>
    <property type="project" value="UniProtKB-KW"/>
</dbReference>
<keyword evidence="5 15" id="KW-0479">Metal-binding</keyword>
<dbReference type="SUPFAM" id="SSF53098">
    <property type="entry name" value="Ribonuclease H-like"/>
    <property type="match status" value="1"/>
</dbReference>
<keyword evidence="4 13" id="KW-0540">Nuclease</keyword>
<accession>A0A285I1X3</accession>
<dbReference type="InterPro" id="IPR036397">
    <property type="entry name" value="RNaseH_sf"/>
</dbReference>
<keyword evidence="11 13" id="KW-0234">DNA repair</keyword>
<dbReference type="InterPro" id="IPR058561">
    <property type="entry name" value="Exonuc_1_C"/>
</dbReference>
<name>A0A285I1X3_9GAMM</name>
<evidence type="ECO:0000256" key="14">
    <source>
        <dbReference type="PIRSR" id="PIRSR000977-1"/>
    </source>
</evidence>
<dbReference type="InterPro" id="IPR013620">
    <property type="entry name" value="Exonuc_1_SH3"/>
</dbReference>
<feature type="binding site" evidence="14">
    <location>
        <position position="23"/>
    </location>
    <ligand>
        <name>substrate</name>
    </ligand>
</feature>
<dbReference type="NCBIfam" id="NF008746">
    <property type="entry name" value="PRK11779.1"/>
    <property type="match status" value="1"/>
</dbReference>
<feature type="binding site" evidence="15">
    <location>
        <position position="192"/>
    </location>
    <ligand>
        <name>Mg(2+)</name>
        <dbReference type="ChEBI" id="CHEBI:18420"/>
        <label>2</label>
    </ligand>
</feature>
<protein>
    <recommendedName>
        <fullName evidence="3 13">Exodeoxyribonuclease I</fullName>
        <ecNumber evidence="2 13">3.1.11.1</ecNumber>
    </recommendedName>
</protein>
<dbReference type="Pfam" id="PF08411">
    <property type="entry name" value="ExoI_SH3"/>
    <property type="match status" value="1"/>
</dbReference>
<dbReference type="Proteomes" id="UP000219353">
    <property type="component" value="Unassembled WGS sequence"/>
</dbReference>
<dbReference type="InterPro" id="IPR012337">
    <property type="entry name" value="RNaseH-like_sf"/>
</dbReference>
<dbReference type="PROSITE" id="PS51784">
    <property type="entry name" value="EXOI_SH3"/>
    <property type="match status" value="1"/>
</dbReference>
<dbReference type="PANTHER" id="PTHR11046:SF11">
    <property type="entry name" value="EXODEOXYRIBONUCLEASE I"/>
    <property type="match status" value="1"/>
</dbReference>
<evidence type="ECO:0000259" key="16">
    <source>
        <dbReference type="PROSITE" id="PS51784"/>
    </source>
</evidence>
<gene>
    <name evidence="18" type="ORF">SAMN06297280_0246</name>
</gene>
<dbReference type="FunFam" id="3.30.1520.20:FF:000001">
    <property type="entry name" value="Exodeoxyribonuclease I"/>
    <property type="match status" value="1"/>
</dbReference>
<feature type="binding site" evidence="14">
    <location>
        <position position="171"/>
    </location>
    <ligand>
        <name>substrate</name>
    </ligand>
</feature>
<dbReference type="GO" id="GO:0003677">
    <property type="term" value="F:DNA binding"/>
    <property type="evidence" value="ECO:0007669"/>
    <property type="project" value="UniProtKB-KW"/>
</dbReference>
<evidence type="ECO:0000256" key="8">
    <source>
        <dbReference type="ARBA" id="ARBA00022839"/>
    </source>
</evidence>
<evidence type="ECO:0000256" key="12">
    <source>
        <dbReference type="ARBA" id="ARBA00046792"/>
    </source>
</evidence>
<keyword evidence="9 15" id="KW-0460">Magnesium</keyword>
<comment type="subunit">
    <text evidence="12">Monomer. Interacts with ssb (via C-terminus); this interaction stimulates the exonuclease activity by recruiting the enzyme to its substrate.</text>
</comment>
<evidence type="ECO:0000313" key="19">
    <source>
        <dbReference type="Proteomes" id="UP000219353"/>
    </source>
</evidence>
<evidence type="ECO:0000256" key="5">
    <source>
        <dbReference type="ARBA" id="ARBA00022723"/>
    </source>
</evidence>
<evidence type="ECO:0000259" key="17">
    <source>
        <dbReference type="PROSITE" id="PS51785"/>
    </source>
</evidence>
<keyword evidence="19" id="KW-1185">Reference proteome</keyword>
<dbReference type="PROSITE" id="PS51785">
    <property type="entry name" value="EXOI_C"/>
    <property type="match status" value="1"/>
</dbReference>
<feature type="binding site" evidence="15">
    <location>
        <position position="23"/>
    </location>
    <ligand>
        <name>Mg(2+)</name>
        <dbReference type="ChEBI" id="CHEBI:18420"/>
        <label>2</label>
    </ligand>
</feature>
<evidence type="ECO:0000256" key="6">
    <source>
        <dbReference type="ARBA" id="ARBA00022763"/>
    </source>
</evidence>
<feature type="binding site" evidence="15">
    <location>
        <position position="21"/>
    </location>
    <ligand>
        <name>Mg(2+)</name>
        <dbReference type="ChEBI" id="CHEBI:18420"/>
        <label>1</label>
    </ligand>
</feature>
<dbReference type="PANTHER" id="PTHR11046">
    <property type="entry name" value="OLIGORIBONUCLEASE, MITOCHONDRIAL"/>
    <property type="match status" value="1"/>
</dbReference>
<dbReference type="Pfam" id="PF26016">
    <property type="entry name" value="ExoI_C"/>
    <property type="match status" value="1"/>
</dbReference>
<dbReference type="InterPro" id="IPR022894">
    <property type="entry name" value="Oligoribonuclease"/>
</dbReference>
<dbReference type="InterPro" id="IPR034747">
    <property type="entry name" value="EXOI_SH3"/>
</dbReference>
<evidence type="ECO:0000256" key="10">
    <source>
        <dbReference type="ARBA" id="ARBA00023125"/>
    </source>
</evidence>
<dbReference type="FunFam" id="3.30.420.10:FF:000033">
    <property type="entry name" value="Exodeoxyribonuclease I"/>
    <property type="match status" value="1"/>
</dbReference>
<evidence type="ECO:0000256" key="2">
    <source>
        <dbReference type="ARBA" id="ARBA00012108"/>
    </source>
</evidence>
<evidence type="ECO:0000256" key="7">
    <source>
        <dbReference type="ARBA" id="ARBA00022801"/>
    </source>
</evidence>
<reference evidence="19" key="1">
    <citation type="submission" date="2017-09" db="EMBL/GenBank/DDBJ databases">
        <authorList>
            <person name="Varghese N."/>
            <person name="Submissions S."/>
        </authorList>
    </citation>
    <scope>NUCLEOTIDE SEQUENCE [LARGE SCALE GENOMIC DNA]</scope>
    <source>
        <strain evidence="19">CGMCC 1.12461</strain>
    </source>
</reference>
<dbReference type="GO" id="GO:0000175">
    <property type="term" value="F:3'-5'-RNA exonuclease activity"/>
    <property type="evidence" value="ECO:0007669"/>
    <property type="project" value="InterPro"/>
</dbReference>
<evidence type="ECO:0000256" key="11">
    <source>
        <dbReference type="ARBA" id="ARBA00023204"/>
    </source>
</evidence>
<proteinExistence type="predicted"/>
<dbReference type="Gene3D" id="3.30.1520.20">
    <property type="entry name" value="Exonuclease ExoI, domain 2"/>
    <property type="match status" value="1"/>
</dbReference>
<dbReference type="AlphaFoldDB" id="A0A285I1X3"/>
<dbReference type="SMART" id="SM00479">
    <property type="entry name" value="EXOIII"/>
    <property type="match status" value="1"/>
</dbReference>
<dbReference type="Gene3D" id="1.10.287.1240">
    <property type="match status" value="1"/>
</dbReference>
<keyword evidence="8 13" id="KW-0269">Exonuclease</keyword>
<evidence type="ECO:0000256" key="13">
    <source>
        <dbReference type="PIRNR" id="PIRNR000977"/>
    </source>
</evidence>
<dbReference type="InterPro" id="IPR013520">
    <property type="entry name" value="Ribonucl_H"/>
</dbReference>
<dbReference type="Pfam" id="PF00929">
    <property type="entry name" value="RNase_T"/>
    <property type="match status" value="1"/>
</dbReference>
<dbReference type="PIRSF" id="PIRSF000977">
    <property type="entry name" value="Exodeoxyribonuclease_I"/>
    <property type="match status" value="1"/>
</dbReference>
<evidence type="ECO:0000313" key="18">
    <source>
        <dbReference type="EMBL" id="SNY40951.1"/>
    </source>
</evidence>